<reference evidence="1 2" key="1">
    <citation type="submission" date="2021-03" db="EMBL/GenBank/DDBJ databases">
        <title>Genomic Encyclopedia of Type Strains, Phase IV (KMG-IV): sequencing the most valuable type-strain genomes for metagenomic binning, comparative biology and taxonomic classification.</title>
        <authorList>
            <person name="Goeker M."/>
        </authorList>
    </citation>
    <scope>NUCLEOTIDE SEQUENCE [LARGE SCALE GENOMIC DNA]</scope>
    <source>
        <strain evidence="1 2">DSM 24738</strain>
    </source>
</reference>
<keyword evidence="2" id="KW-1185">Reference proteome</keyword>
<dbReference type="Gene3D" id="3.40.50.1000">
    <property type="entry name" value="HAD superfamily/HAD-like"/>
    <property type="match status" value="1"/>
</dbReference>
<dbReference type="EMBL" id="JAGGKT010000006">
    <property type="protein sequence ID" value="MBP1932502.1"/>
    <property type="molecule type" value="Genomic_DNA"/>
</dbReference>
<evidence type="ECO:0000313" key="1">
    <source>
        <dbReference type="EMBL" id="MBP1932502.1"/>
    </source>
</evidence>
<dbReference type="PANTHER" id="PTHR43434:SF1">
    <property type="entry name" value="PHOSPHOGLYCOLATE PHOSPHATASE"/>
    <property type="match status" value="1"/>
</dbReference>
<organism evidence="1 2">
    <name type="scientific">Ammoniphilus resinae</name>
    <dbReference type="NCBI Taxonomy" id="861532"/>
    <lineage>
        <taxon>Bacteria</taxon>
        <taxon>Bacillati</taxon>
        <taxon>Bacillota</taxon>
        <taxon>Bacilli</taxon>
        <taxon>Bacillales</taxon>
        <taxon>Paenibacillaceae</taxon>
        <taxon>Aneurinibacillus group</taxon>
        <taxon>Ammoniphilus</taxon>
    </lineage>
</organism>
<comment type="caution">
    <text evidence="1">The sequence shown here is derived from an EMBL/GenBank/DDBJ whole genome shotgun (WGS) entry which is preliminary data.</text>
</comment>
<dbReference type="PANTHER" id="PTHR43434">
    <property type="entry name" value="PHOSPHOGLYCOLATE PHOSPHATASE"/>
    <property type="match status" value="1"/>
</dbReference>
<dbReference type="SUPFAM" id="SSF56784">
    <property type="entry name" value="HAD-like"/>
    <property type="match status" value="1"/>
</dbReference>
<dbReference type="SFLD" id="SFLDG01129">
    <property type="entry name" value="C1.5:_HAD__Beta-PGM__Phosphata"/>
    <property type="match status" value="1"/>
</dbReference>
<evidence type="ECO:0000313" key="2">
    <source>
        <dbReference type="Proteomes" id="UP001519343"/>
    </source>
</evidence>
<dbReference type="InterPro" id="IPR041492">
    <property type="entry name" value="HAD_2"/>
</dbReference>
<name>A0ABS4GQT2_9BACL</name>
<protein>
    <submittedName>
        <fullName evidence="1">Phosphoglycolate phosphatase-like HAD superfamily hydrolase</fullName>
    </submittedName>
</protein>
<proteinExistence type="predicted"/>
<accession>A0ABS4GQT2</accession>
<dbReference type="InterPro" id="IPR036412">
    <property type="entry name" value="HAD-like_sf"/>
</dbReference>
<dbReference type="Gene3D" id="1.10.150.240">
    <property type="entry name" value="Putative phosphatase, domain 2"/>
    <property type="match status" value="1"/>
</dbReference>
<gene>
    <name evidence="1" type="ORF">J2Z37_002503</name>
</gene>
<sequence length="229" mass="25913">MNNPIPFAAIFDMDGTLLQTEKVAVPAFKRTFEALKEKGEFQGEIPSDEKFTSVLGMTLEDIWKELLPDQPKQVHQKADGLMLKYELEILQQEDVHLYPQVKETLEQLKQEGIHLFVASNGQDEYIRAICERFEISNLFTDLYSAGRFQTDSKDELVAKLLHDHQIQKAIMVGDRKSDIQAGKANKLYTVGCCFGFADEGELSGADQLIHSFQEMKSIIKNRLAEGNLG</sequence>
<dbReference type="Pfam" id="PF13419">
    <property type="entry name" value="HAD_2"/>
    <property type="match status" value="1"/>
</dbReference>
<dbReference type="SFLD" id="SFLDS00003">
    <property type="entry name" value="Haloacid_Dehalogenase"/>
    <property type="match status" value="1"/>
</dbReference>
<dbReference type="RefSeq" id="WP_209810536.1">
    <property type="nucleotide sequence ID" value="NZ_JAGGKT010000006.1"/>
</dbReference>
<dbReference type="InterPro" id="IPR023214">
    <property type="entry name" value="HAD_sf"/>
</dbReference>
<dbReference type="Proteomes" id="UP001519343">
    <property type="component" value="Unassembled WGS sequence"/>
</dbReference>
<dbReference type="InterPro" id="IPR023198">
    <property type="entry name" value="PGP-like_dom2"/>
</dbReference>
<dbReference type="InterPro" id="IPR050155">
    <property type="entry name" value="HAD-like_hydrolase_sf"/>
</dbReference>